<organism evidence="4 5">
    <name type="scientific">Leptospira idonii</name>
    <dbReference type="NCBI Taxonomy" id="1193500"/>
    <lineage>
        <taxon>Bacteria</taxon>
        <taxon>Pseudomonadati</taxon>
        <taxon>Spirochaetota</taxon>
        <taxon>Spirochaetia</taxon>
        <taxon>Leptospirales</taxon>
        <taxon>Leptospiraceae</taxon>
        <taxon>Leptospira</taxon>
    </lineage>
</organism>
<keyword evidence="2" id="KW-0472">Membrane</keyword>
<evidence type="ECO:0000313" key="5">
    <source>
        <dbReference type="Proteomes" id="UP000298058"/>
    </source>
</evidence>
<name>A0A4R9M082_9LEPT</name>
<sequence>MLLTTEAAQNYYLMILLPLENKEMPSFFRSKSILTFLFFLNFASLWSQETSDLKSILLKPTETEYKIGGNVSIYVDADKSKTIEEISLLKESDFEIYKDLNLGFSQNAYWIRIVLMNESDLTKKWYLEVGHPVLDHVDLYIPRANGSYLVKKEGDSHLFRERAIKYRNFVFDLEASSLPNPKGKNVYFLRVESESTVSVPLTILSELSFTNQIVYEQFVFGIYYGLIFVMVLYNLFLFFAVRDLSYFFYVIYIACFGLLQMSLNGLAFQFVWPDSVWLASYAPTFLIPLLPITVLLFTRYFLLTSQNSPIIDKFLKFSLILGSILTVVSLFVKISTIISILAIYAMLNVPIVLGAAMNSLASGYRPAMYYLIAWLTLLTGGILYGLKSFGLLPAVFITNYGLQIGAALEVILLSFALASRINTIKQEKEEAQAKALEMQTLLTDSYKSINVKLEQIVEERTRDLNDSLKLMKADLAMAQKLQQRTLPKLDFEAKTLSIFTYYLPMAEIGGDFYDIHELAPGHFRFFLVDATGHGVQAALLTMAIKAEYESLKNIRSKPSHILEILNDECIRKYRSMNMIFSAILADIDLNEKTLSFSSAGHPPQIIRQSSVTSPLKAQGRIIGLKKDVSYQAVDVPISSGDRIFFFSDGVFEEFDQNRKEFGEERVFSCLSKNDPIDRVAEDLISEVKHYVGPRGLQDDLTLLTIEVN</sequence>
<keyword evidence="2" id="KW-0812">Transmembrane</keyword>
<dbReference type="PANTHER" id="PTHR43156">
    <property type="entry name" value="STAGE II SPORULATION PROTEIN E-RELATED"/>
    <property type="match status" value="1"/>
</dbReference>
<dbReference type="InterPro" id="IPR036457">
    <property type="entry name" value="PPM-type-like_dom_sf"/>
</dbReference>
<feature type="transmembrane region" description="Helical" evidence="2">
    <location>
        <begin position="314"/>
        <end position="331"/>
    </location>
</feature>
<evidence type="ECO:0000259" key="3">
    <source>
        <dbReference type="SMART" id="SM00331"/>
    </source>
</evidence>
<comment type="caution">
    <text evidence="4">The sequence shown here is derived from an EMBL/GenBank/DDBJ whole genome shotgun (WGS) entry which is preliminary data.</text>
</comment>
<evidence type="ECO:0000256" key="2">
    <source>
        <dbReference type="SAM" id="Phobius"/>
    </source>
</evidence>
<feature type="transmembrane region" description="Helical" evidence="2">
    <location>
        <begin position="337"/>
        <end position="356"/>
    </location>
</feature>
<dbReference type="Proteomes" id="UP000298058">
    <property type="component" value="Unassembled WGS sequence"/>
</dbReference>
<feature type="domain" description="PPM-type phosphatase" evidence="3">
    <location>
        <begin position="493"/>
        <end position="707"/>
    </location>
</feature>
<keyword evidence="2" id="KW-1133">Transmembrane helix</keyword>
<dbReference type="Pfam" id="PF07696">
    <property type="entry name" value="7TMR-DISMED2"/>
    <property type="match status" value="1"/>
</dbReference>
<dbReference type="EMBL" id="RQHW01000047">
    <property type="protein sequence ID" value="TGN18629.1"/>
    <property type="molecule type" value="Genomic_DNA"/>
</dbReference>
<feature type="transmembrane region" description="Helical" evidence="2">
    <location>
        <begin position="392"/>
        <end position="418"/>
    </location>
</feature>
<keyword evidence="5" id="KW-1185">Reference proteome</keyword>
<dbReference type="InterPro" id="IPR011623">
    <property type="entry name" value="7TMR_DISM_rcpt_extracell_dom1"/>
</dbReference>
<evidence type="ECO:0000313" key="4">
    <source>
        <dbReference type="EMBL" id="TGN18629.1"/>
    </source>
</evidence>
<dbReference type="Pfam" id="PF07695">
    <property type="entry name" value="7TMR-DISM_7TM"/>
    <property type="match status" value="1"/>
</dbReference>
<dbReference type="PANTHER" id="PTHR43156:SF2">
    <property type="entry name" value="STAGE II SPORULATION PROTEIN E"/>
    <property type="match status" value="1"/>
</dbReference>
<feature type="transmembrane region" description="Helical" evidence="2">
    <location>
        <begin position="368"/>
        <end position="386"/>
    </location>
</feature>
<proteinExistence type="predicted"/>
<dbReference type="GO" id="GO:0016791">
    <property type="term" value="F:phosphatase activity"/>
    <property type="evidence" value="ECO:0007669"/>
    <property type="project" value="TreeGrafter"/>
</dbReference>
<dbReference type="InterPro" id="IPR011622">
    <property type="entry name" value="7TMR_DISM_rcpt_extracell_dom2"/>
</dbReference>
<dbReference type="AlphaFoldDB" id="A0A4R9M082"/>
<feature type="transmembrane region" description="Helical" evidence="2">
    <location>
        <begin position="218"/>
        <end position="239"/>
    </location>
</feature>
<dbReference type="OrthoDB" id="341834at2"/>
<dbReference type="SUPFAM" id="SSF81606">
    <property type="entry name" value="PP2C-like"/>
    <property type="match status" value="1"/>
</dbReference>
<dbReference type="Gene3D" id="2.60.40.2380">
    <property type="match status" value="1"/>
</dbReference>
<accession>A0A4R9M082</accession>
<keyword evidence="1" id="KW-0378">Hydrolase</keyword>
<feature type="transmembrane region" description="Helical" evidence="2">
    <location>
        <begin position="246"/>
        <end position="272"/>
    </location>
</feature>
<dbReference type="Gene3D" id="3.60.40.10">
    <property type="entry name" value="PPM-type phosphatase domain"/>
    <property type="match status" value="1"/>
</dbReference>
<dbReference type="InterPro" id="IPR001932">
    <property type="entry name" value="PPM-type_phosphatase-like_dom"/>
</dbReference>
<protein>
    <submittedName>
        <fullName evidence="4">Guanylate cyclase</fullName>
    </submittedName>
</protein>
<evidence type="ECO:0000256" key="1">
    <source>
        <dbReference type="ARBA" id="ARBA00022801"/>
    </source>
</evidence>
<dbReference type="SMART" id="SM00331">
    <property type="entry name" value="PP2C_SIG"/>
    <property type="match status" value="1"/>
</dbReference>
<dbReference type="Pfam" id="PF07228">
    <property type="entry name" value="SpoIIE"/>
    <property type="match status" value="1"/>
</dbReference>
<gene>
    <name evidence="4" type="ORF">EHS15_14740</name>
</gene>
<feature type="transmembrane region" description="Helical" evidence="2">
    <location>
        <begin position="278"/>
        <end position="302"/>
    </location>
</feature>
<dbReference type="InterPro" id="IPR052016">
    <property type="entry name" value="Bact_Sigma-Reg"/>
</dbReference>
<reference evidence="4" key="1">
    <citation type="journal article" date="2019" name="PLoS Negl. Trop. Dis.">
        <title>Revisiting the worldwide diversity of Leptospira species in the environment.</title>
        <authorList>
            <person name="Vincent A.T."/>
            <person name="Schiettekatte O."/>
            <person name="Bourhy P."/>
            <person name="Veyrier F.J."/>
            <person name="Picardeau M."/>
        </authorList>
    </citation>
    <scope>NUCLEOTIDE SEQUENCE [LARGE SCALE GENOMIC DNA]</scope>
    <source>
        <strain evidence="4">201300427</strain>
    </source>
</reference>